<sequence>MPVGIGQLTCLETLSMFAVCSSTECAGIQELERLNQIKGELSIKGLGHVCNQKDAEQANLRNKKRLAKLNLWWSGGDDQEGVDPLHENISKEVLEGLHPHSNIQELQIQGYPVWKFQWLIFSSWLPFEI</sequence>
<gene>
    <name evidence="2" type="ORF">IFM89_036649</name>
</gene>
<dbReference type="OrthoDB" id="773208at2759"/>
<reference evidence="2 3" key="1">
    <citation type="submission" date="2020-10" db="EMBL/GenBank/DDBJ databases">
        <title>The Coptis chinensis genome and diversification of protoberbering-type alkaloids.</title>
        <authorList>
            <person name="Wang B."/>
            <person name="Shu S."/>
            <person name="Song C."/>
            <person name="Liu Y."/>
        </authorList>
    </citation>
    <scope>NUCLEOTIDE SEQUENCE [LARGE SCALE GENOMIC DNA]</scope>
    <source>
        <strain evidence="2">HL-2020</strain>
        <tissue evidence="2">Leaf</tissue>
    </source>
</reference>
<dbReference type="EMBL" id="JADFTS010000003">
    <property type="protein sequence ID" value="KAF9617490.1"/>
    <property type="molecule type" value="Genomic_DNA"/>
</dbReference>
<keyword evidence="3" id="KW-1185">Reference proteome</keyword>
<dbReference type="PANTHER" id="PTHR47186:SF3">
    <property type="entry name" value="OS09G0267800 PROTEIN"/>
    <property type="match status" value="1"/>
</dbReference>
<dbReference type="AlphaFoldDB" id="A0A835IGG1"/>
<evidence type="ECO:0000259" key="1">
    <source>
        <dbReference type="Pfam" id="PF25019"/>
    </source>
</evidence>
<dbReference type="InterPro" id="IPR056789">
    <property type="entry name" value="LRR_R13L1-DRL21"/>
</dbReference>
<accession>A0A835IGG1</accession>
<evidence type="ECO:0000313" key="2">
    <source>
        <dbReference type="EMBL" id="KAF9617490.1"/>
    </source>
</evidence>
<proteinExistence type="predicted"/>
<dbReference type="Pfam" id="PF25019">
    <property type="entry name" value="LRR_R13L1-DRL21"/>
    <property type="match status" value="1"/>
</dbReference>
<evidence type="ECO:0000313" key="3">
    <source>
        <dbReference type="Proteomes" id="UP000631114"/>
    </source>
</evidence>
<organism evidence="2 3">
    <name type="scientific">Coptis chinensis</name>
    <dbReference type="NCBI Taxonomy" id="261450"/>
    <lineage>
        <taxon>Eukaryota</taxon>
        <taxon>Viridiplantae</taxon>
        <taxon>Streptophyta</taxon>
        <taxon>Embryophyta</taxon>
        <taxon>Tracheophyta</taxon>
        <taxon>Spermatophyta</taxon>
        <taxon>Magnoliopsida</taxon>
        <taxon>Ranunculales</taxon>
        <taxon>Ranunculaceae</taxon>
        <taxon>Coptidoideae</taxon>
        <taxon>Coptis</taxon>
    </lineage>
</organism>
<name>A0A835IGG1_9MAGN</name>
<feature type="domain" description="R13L1/DRL21-like LRR repeat region" evidence="1">
    <location>
        <begin position="28"/>
        <end position="119"/>
    </location>
</feature>
<comment type="caution">
    <text evidence="2">The sequence shown here is derived from an EMBL/GenBank/DDBJ whole genome shotgun (WGS) entry which is preliminary data.</text>
</comment>
<dbReference type="Proteomes" id="UP000631114">
    <property type="component" value="Unassembled WGS sequence"/>
</dbReference>
<protein>
    <recommendedName>
        <fullName evidence="1">R13L1/DRL21-like LRR repeat region domain-containing protein</fullName>
    </recommendedName>
</protein>
<dbReference type="PANTHER" id="PTHR47186">
    <property type="entry name" value="LEUCINE-RICH REPEAT-CONTAINING PROTEIN 57"/>
    <property type="match status" value="1"/>
</dbReference>